<feature type="transmembrane region" description="Helical" evidence="14">
    <location>
        <begin position="176"/>
        <end position="195"/>
    </location>
</feature>
<dbReference type="Pfam" id="PF12632">
    <property type="entry name" value="Vezatin"/>
    <property type="match status" value="1"/>
</dbReference>
<dbReference type="GO" id="GO:0017022">
    <property type="term" value="F:myosin binding"/>
    <property type="evidence" value="ECO:0007669"/>
    <property type="project" value="InterPro"/>
</dbReference>
<dbReference type="EMBL" id="JPOX01000038">
    <property type="protein sequence ID" value="KFX43019.1"/>
    <property type="molecule type" value="Genomic_DNA"/>
</dbReference>
<evidence type="ECO:0000256" key="12">
    <source>
        <dbReference type="ARBA" id="ARBA00023242"/>
    </source>
</evidence>
<evidence type="ECO:0000256" key="2">
    <source>
        <dbReference type="ARBA" id="ARBA00004536"/>
    </source>
</evidence>
<dbReference type="AlphaFoldDB" id="A0A093UZ89"/>
<evidence type="ECO:0000259" key="15">
    <source>
        <dbReference type="Pfam" id="PF12632"/>
    </source>
</evidence>
<evidence type="ECO:0000256" key="11">
    <source>
        <dbReference type="ARBA" id="ARBA00023136"/>
    </source>
</evidence>
<gene>
    <name evidence="16" type="ORF">GQ26_0380030</name>
</gene>
<accession>A0A093UZ89</accession>
<evidence type="ECO:0000256" key="1">
    <source>
        <dbReference type="ARBA" id="ARBA00004123"/>
    </source>
</evidence>
<reference evidence="16" key="1">
    <citation type="journal article" date="2014" name="PLoS Genet.">
        <title>Signature Gene Expression Reveals Novel Clues to the Molecular Mechanisms of Dimorphic Transition in Penicillium marneffei.</title>
        <authorList>
            <person name="Yang E."/>
            <person name="Wang G."/>
            <person name="Cai J."/>
            <person name="Woo P.C."/>
            <person name="Lau S.K."/>
            <person name="Yuen K.-Y."/>
            <person name="Chow W.-N."/>
            <person name="Lin X."/>
        </authorList>
    </citation>
    <scope>NUCLEOTIDE SEQUENCE [LARGE SCALE GENOMIC DNA]</scope>
    <source>
        <strain evidence="16">PM1</strain>
    </source>
</reference>
<name>A0A093UZ89_TALMA</name>
<comment type="similarity">
    <text evidence="4">Belongs to the vezatin family.</text>
</comment>
<comment type="caution">
    <text evidence="16">The sequence shown here is derived from an EMBL/GenBank/DDBJ whole genome shotgun (WGS) entry which is preliminary data.</text>
</comment>
<evidence type="ECO:0000256" key="13">
    <source>
        <dbReference type="SAM" id="MobiDB-lite"/>
    </source>
</evidence>
<dbReference type="InterPro" id="IPR026858">
    <property type="entry name" value="Vezatin"/>
</dbReference>
<feature type="region of interest" description="Disordered" evidence="13">
    <location>
        <begin position="488"/>
        <end position="510"/>
    </location>
</feature>
<evidence type="ECO:0000256" key="6">
    <source>
        <dbReference type="ARBA" id="ARBA00022475"/>
    </source>
</evidence>
<protein>
    <recommendedName>
        <fullName evidence="5">Vezatin</fullName>
    </recommendedName>
</protein>
<comment type="subcellular location">
    <subcellularLocation>
        <location evidence="2">Cell junction</location>
        <location evidence="2">Adherens junction</location>
    </subcellularLocation>
    <subcellularLocation>
        <location evidence="3">Cell membrane</location>
        <topology evidence="3">Multi-pass membrane protein</topology>
    </subcellularLocation>
    <subcellularLocation>
        <location evidence="1">Nucleus</location>
    </subcellularLocation>
</comment>
<dbReference type="InterPro" id="IPR026859">
    <property type="entry name" value="Myosin-bd"/>
</dbReference>
<evidence type="ECO:0000256" key="14">
    <source>
        <dbReference type="SAM" id="Phobius"/>
    </source>
</evidence>
<proteinExistence type="inferred from homology"/>
<keyword evidence="9 14" id="KW-1133">Transmembrane helix</keyword>
<organism evidence="16">
    <name type="scientific">Talaromyces marneffei PM1</name>
    <dbReference type="NCBI Taxonomy" id="1077442"/>
    <lineage>
        <taxon>Eukaryota</taxon>
        <taxon>Fungi</taxon>
        <taxon>Dikarya</taxon>
        <taxon>Ascomycota</taxon>
        <taxon>Pezizomycotina</taxon>
        <taxon>Eurotiomycetes</taxon>
        <taxon>Eurotiomycetidae</taxon>
        <taxon>Eurotiales</taxon>
        <taxon>Trichocomaceae</taxon>
        <taxon>Talaromyces</taxon>
        <taxon>Talaromyces sect. Talaromyces</taxon>
    </lineage>
</organism>
<dbReference type="GO" id="GO:0005634">
    <property type="term" value="C:nucleus"/>
    <property type="evidence" value="ECO:0007669"/>
    <property type="project" value="UniProtKB-SubCell"/>
</dbReference>
<evidence type="ECO:0000256" key="5">
    <source>
        <dbReference type="ARBA" id="ARBA00018125"/>
    </source>
</evidence>
<keyword evidence="12" id="KW-0539">Nucleus</keyword>
<evidence type="ECO:0000256" key="9">
    <source>
        <dbReference type="ARBA" id="ARBA00022989"/>
    </source>
</evidence>
<evidence type="ECO:0000256" key="3">
    <source>
        <dbReference type="ARBA" id="ARBA00004651"/>
    </source>
</evidence>
<keyword evidence="10" id="KW-0175">Coiled coil</keyword>
<dbReference type="PANTHER" id="PTHR15989">
    <property type="entry name" value="VEZATIN"/>
    <property type="match status" value="1"/>
</dbReference>
<dbReference type="PANTHER" id="PTHR15989:SF5">
    <property type="entry name" value="VEZATIN"/>
    <property type="match status" value="1"/>
</dbReference>
<keyword evidence="11 14" id="KW-0472">Membrane</keyword>
<evidence type="ECO:0000256" key="10">
    <source>
        <dbReference type="ARBA" id="ARBA00023054"/>
    </source>
</evidence>
<feature type="transmembrane region" description="Helical" evidence="14">
    <location>
        <begin position="142"/>
        <end position="164"/>
    </location>
</feature>
<evidence type="ECO:0000256" key="4">
    <source>
        <dbReference type="ARBA" id="ARBA00007245"/>
    </source>
</evidence>
<dbReference type="GO" id="GO:0005886">
    <property type="term" value="C:plasma membrane"/>
    <property type="evidence" value="ECO:0007669"/>
    <property type="project" value="UniProtKB-SubCell"/>
</dbReference>
<evidence type="ECO:0000256" key="7">
    <source>
        <dbReference type="ARBA" id="ARBA00022692"/>
    </source>
</evidence>
<feature type="domain" description="Myosin-binding" evidence="15">
    <location>
        <begin position="155"/>
        <end position="433"/>
    </location>
</feature>
<sequence length="621" mass="68549">MPAAGLWMVSTTLMFTGEGERDQDWTSLQVETNGETHSQNFAPKGIPTIQTRVRDTFATANDKNYSQEPRTGVFGRIHHTCSSAVSSRIGKRDNERFLEQFGYVIVASHLLDEYNAASHTTAAKDAQPNIPGHDTISFSTTVGLTGAVVTIVTSFSIVGLIHWSRSRTSAGFNPRRIVILLVVLPLVGAVFYAFARRQWLRFVRQQAVQGASNFINGAQRFDSLVSSSVLFIQEVELVSRGYRISTPLPPVSRLEETTQVRRCLRLRRAVSEGLSLVLDRYIQAQHTIGLLTDPSNLEKYYDIYEISMAELAEARSASLETTGEDQYSLKWLRILFSRLYTMRQSILCCLLALKAEGSGSDIPPWTCAVEEMRNLAAVTHEAANKIANILNEKDKPTPPLSPIPSASTGRDTLRAQARRLNSLSQGIRALHAKMHLMREESDEGSTQDASEQDVGASLMAQYESIGADIRGLLQEWEAGKMALVSSLEHPNGLPSSSSYDRFSRSSSNDLKLPLSPTSSLGGVTAVDGSPTAALMALNGEIAENVADAEAEEIFEAIVMPSSRKRQSLTREERIARVKEDRARQAAARERADASTNMLRELETVIKHRPTLKNKPQRITSI</sequence>
<keyword evidence="8" id="KW-0965">Cell junction</keyword>
<evidence type="ECO:0000313" key="16">
    <source>
        <dbReference type="EMBL" id="KFX43019.1"/>
    </source>
</evidence>
<keyword evidence="7 14" id="KW-0812">Transmembrane</keyword>
<evidence type="ECO:0000256" key="8">
    <source>
        <dbReference type="ARBA" id="ARBA00022949"/>
    </source>
</evidence>
<feature type="compositionally biased region" description="Low complexity" evidence="13">
    <location>
        <begin position="495"/>
        <end position="507"/>
    </location>
</feature>
<dbReference type="GO" id="GO:0098609">
    <property type="term" value="P:cell-cell adhesion"/>
    <property type="evidence" value="ECO:0007669"/>
    <property type="project" value="InterPro"/>
</dbReference>
<keyword evidence="6" id="KW-1003">Cell membrane</keyword>